<protein>
    <recommendedName>
        <fullName evidence="16">Bifunctional protein HldE</fullName>
    </recommendedName>
    <domain>
        <recommendedName>
            <fullName evidence="16">D-beta-D-heptose 7-phosphate kinase</fullName>
            <ecNumber evidence="16">2.7.1.167</ecNumber>
        </recommendedName>
        <alternativeName>
            <fullName evidence="16">D-beta-D-heptose 7-phosphotransferase</fullName>
        </alternativeName>
        <alternativeName>
            <fullName evidence="16">D-glycero-beta-D-manno-heptose-7-phosphate kinase</fullName>
        </alternativeName>
    </domain>
    <domain>
        <recommendedName>
            <fullName evidence="16">D-beta-D-heptose 1-phosphate adenylyltransferase</fullName>
            <ecNumber evidence="16">2.7.7.70</ecNumber>
        </recommendedName>
        <alternativeName>
            <fullName evidence="16">D-glycero-beta-D-manno-heptose 1-phosphate adenylyltransferase</fullName>
        </alternativeName>
    </domain>
</protein>
<evidence type="ECO:0000259" key="17">
    <source>
        <dbReference type="Pfam" id="PF00294"/>
    </source>
</evidence>
<dbReference type="GO" id="GO:0005829">
    <property type="term" value="C:cytosol"/>
    <property type="evidence" value="ECO:0007669"/>
    <property type="project" value="TreeGrafter"/>
</dbReference>
<comment type="similarity">
    <text evidence="14 16">In the N-terminal section; belongs to the carbohydrate kinase PfkB family.</text>
</comment>
<evidence type="ECO:0000256" key="14">
    <source>
        <dbReference type="ARBA" id="ARBA00060955"/>
    </source>
</evidence>
<dbReference type="InterPro" id="IPR023030">
    <property type="entry name" value="Bifunc_HldE"/>
</dbReference>
<reference evidence="19 20" key="1">
    <citation type="journal article" date="2009" name="Stand. Genomic Sci.">
        <title>Complete genome sequence of Kangiella koreensis type strain (SW-125).</title>
        <authorList>
            <person name="Han C."/>
            <person name="Sikorski J."/>
            <person name="Lapidus A."/>
            <person name="Nolan M."/>
            <person name="Glavina Del Rio T."/>
            <person name="Tice H."/>
            <person name="Cheng J.F."/>
            <person name="Lucas S."/>
            <person name="Chen F."/>
            <person name="Copeland A."/>
            <person name="Ivanova N."/>
            <person name="Mavromatis K."/>
            <person name="Ovchinnikova G."/>
            <person name="Pati A."/>
            <person name="Bruce D."/>
            <person name="Goodwin L."/>
            <person name="Pitluck S."/>
            <person name="Chen A."/>
            <person name="Palaniappan K."/>
            <person name="Land M."/>
            <person name="Hauser L."/>
            <person name="Chang Y.J."/>
            <person name="Jeffries C.D."/>
            <person name="Chain P."/>
            <person name="Saunders E."/>
            <person name="Brettin T."/>
            <person name="Goker M."/>
            <person name="Tindall B.J."/>
            <person name="Bristow J."/>
            <person name="Eisen J.A."/>
            <person name="Markowitz V."/>
            <person name="Hugenholtz P."/>
            <person name="Kyrpides N.C."/>
            <person name="Klenk H.P."/>
            <person name="Detter J.C."/>
        </authorList>
    </citation>
    <scope>NUCLEOTIDE SEQUENCE [LARGE SCALE GENOMIC DNA]</scope>
    <source>
        <strain evidence="20">DSM 16069 / KCTC 12182 / SW-125</strain>
    </source>
</reference>
<dbReference type="NCBIfam" id="TIGR02199">
    <property type="entry name" value="rfaE_dom_II"/>
    <property type="match status" value="1"/>
</dbReference>
<name>C7R8W1_KANKD</name>
<dbReference type="Pfam" id="PF01467">
    <property type="entry name" value="CTP_transf_like"/>
    <property type="match status" value="1"/>
</dbReference>
<evidence type="ECO:0000256" key="2">
    <source>
        <dbReference type="ARBA" id="ARBA00003753"/>
    </source>
</evidence>
<dbReference type="AlphaFoldDB" id="C7R8W1"/>
<evidence type="ECO:0000256" key="9">
    <source>
        <dbReference type="ARBA" id="ARBA00022840"/>
    </source>
</evidence>
<dbReference type="InterPro" id="IPR002173">
    <property type="entry name" value="Carboh/pur_kinase_PfkB_CS"/>
</dbReference>
<feature type="region of interest" description="Ribokinase" evidence="16">
    <location>
        <begin position="1"/>
        <end position="333"/>
    </location>
</feature>
<sequence>MGIITATTSNDWVCPLKVTLPDFSNAKILVIGDIMLDRYWHGGTSRISPEAPVPVVNVLEAEDRAGGAGNVALNISALGSKVTLCGITGQDEAADSLTKLLNNHKIQCSFDQRSHQNTITKLRIISRHQQLIRLDFEKDFSLQSGVNLDLVSELIEQHDLVVLSDYGKGTLQDPQSIIQAARKAGKLVVVDPKGSDFSKYQNATVITPNQSEFDIVAGKSANEEEFLNKGQQQRKSLNLDALLVTRSEKGMALFEQGLEPFLQPTQAREVFDVTGAGDTVVAALATCLASGFDHKSATQIANLAAGIVVAKLGTATATRQELLNVMLQHQPLSQGVVTEAELIELIQHSKASGETLVMTNGCFDILHAGHVAYLKQAAALGDRLIVAVNGDDSVRRLKGEGRPVNPVDQRMEVLAGLASVDWVVEFSEDTPARLIGECLPDLLVKGGDYKPDQIAGGDAVMKNGGQVIILDFVDGVSTTKIIEKARG</sequence>
<keyword evidence="11 16" id="KW-0119">Carbohydrate metabolism</keyword>
<dbReference type="PANTHER" id="PTHR46969:SF1">
    <property type="entry name" value="BIFUNCTIONAL PROTEIN HLDE"/>
    <property type="match status" value="1"/>
</dbReference>
<dbReference type="PROSITE" id="PS00583">
    <property type="entry name" value="PFKB_KINASES_1"/>
    <property type="match status" value="1"/>
</dbReference>
<feature type="domain" description="Carbohydrate kinase PfkB" evidence="17">
    <location>
        <begin position="26"/>
        <end position="317"/>
    </location>
</feature>
<keyword evidence="6 16" id="KW-0548">Nucleotidyltransferase</keyword>
<dbReference type="InterPro" id="IPR011914">
    <property type="entry name" value="RfaE_dom_II"/>
</dbReference>
<evidence type="ECO:0000256" key="6">
    <source>
        <dbReference type="ARBA" id="ARBA00022695"/>
    </source>
</evidence>
<dbReference type="Gene3D" id="3.40.50.620">
    <property type="entry name" value="HUPs"/>
    <property type="match status" value="1"/>
</dbReference>
<dbReference type="EC" id="2.7.7.70" evidence="16"/>
<comment type="similarity">
    <text evidence="15 16">In the C-terminal section; belongs to the cytidylyltransferase family.</text>
</comment>
<gene>
    <name evidence="16" type="primary">hldE</name>
    <name evidence="19" type="ordered locus">Kkor_0554</name>
</gene>
<dbReference type="OrthoDB" id="9802794at2"/>
<keyword evidence="8 16" id="KW-0418">Kinase</keyword>
<comment type="function">
    <text evidence="1 16">Catalyzes the phosphorylation of D-glycero-D-manno-heptose 7-phosphate at the C-1 position to selectively form D-glycero-beta-D-manno-heptose-1,7-bisphosphate.</text>
</comment>
<evidence type="ECO:0000313" key="19">
    <source>
        <dbReference type="EMBL" id="ACV25974.1"/>
    </source>
</evidence>
<comment type="pathway">
    <text evidence="16">Nucleotide-sugar biosynthesis; ADP-L-glycero-beta-D-manno-heptose biosynthesis; ADP-L-glycero-beta-D-manno-heptose from D-glycero-beta-D-manno-heptose 7-phosphate: step 3/4.</text>
</comment>
<keyword evidence="10 16" id="KW-0511">Multifunctional enzyme</keyword>
<feature type="domain" description="Cytidyltransferase-like" evidence="18">
    <location>
        <begin position="358"/>
        <end position="483"/>
    </location>
</feature>
<dbReference type="eggNOG" id="COG2870">
    <property type="taxonomic scope" value="Bacteria"/>
</dbReference>
<organism evidence="19 20">
    <name type="scientific">Kangiella koreensis (strain DSM 16069 / JCM 12317 / KCTC 12182 / SW-125)</name>
    <dbReference type="NCBI Taxonomy" id="523791"/>
    <lineage>
        <taxon>Bacteria</taxon>
        <taxon>Pseudomonadati</taxon>
        <taxon>Pseudomonadota</taxon>
        <taxon>Gammaproteobacteria</taxon>
        <taxon>Kangiellales</taxon>
        <taxon>Kangiellaceae</taxon>
        <taxon>Kangiella</taxon>
    </lineage>
</organism>
<dbReference type="STRING" id="523791.Kkor_0554"/>
<dbReference type="PROSITE" id="PS00584">
    <property type="entry name" value="PFKB_KINASES_2"/>
    <property type="match status" value="1"/>
</dbReference>
<proteinExistence type="inferred from homology"/>
<comment type="function">
    <text evidence="2 16">Catalyzes the ADP transfer from ATP to D-glycero-beta-D-manno-heptose 1-phosphate, yielding ADP-D-glycero-beta-D-manno-heptose.</text>
</comment>
<dbReference type="UniPathway" id="UPA00356">
    <property type="reaction ID" value="UER00437"/>
</dbReference>
<evidence type="ECO:0000256" key="16">
    <source>
        <dbReference type="HAMAP-Rule" id="MF_01603"/>
    </source>
</evidence>
<dbReference type="InterPro" id="IPR029056">
    <property type="entry name" value="Ribokinase-like"/>
</dbReference>
<comment type="catalytic activity">
    <reaction evidence="13 16">
        <text>D-glycero-beta-D-manno-heptose 7-phosphate + ATP = D-glycero-beta-D-manno-heptose 1,7-bisphosphate + ADP + H(+)</text>
        <dbReference type="Rhea" id="RHEA:27473"/>
        <dbReference type="ChEBI" id="CHEBI:15378"/>
        <dbReference type="ChEBI" id="CHEBI:30616"/>
        <dbReference type="ChEBI" id="CHEBI:60204"/>
        <dbReference type="ChEBI" id="CHEBI:60208"/>
        <dbReference type="ChEBI" id="CHEBI:456216"/>
        <dbReference type="EC" id="2.7.1.167"/>
    </reaction>
</comment>
<evidence type="ECO:0000256" key="7">
    <source>
        <dbReference type="ARBA" id="ARBA00022741"/>
    </source>
</evidence>
<keyword evidence="5 16" id="KW-0808">Transferase</keyword>
<comment type="pathway">
    <text evidence="3">Bacterial outer membrane biogenesis; LPS core biosynthesis.</text>
</comment>
<keyword evidence="7 16" id="KW-0547">Nucleotide-binding</keyword>
<dbReference type="GO" id="GO:0005524">
    <property type="term" value="F:ATP binding"/>
    <property type="evidence" value="ECO:0007669"/>
    <property type="project" value="UniProtKB-UniRule"/>
</dbReference>
<dbReference type="GO" id="GO:0033785">
    <property type="term" value="F:heptose 7-phosphate kinase activity"/>
    <property type="evidence" value="ECO:0007669"/>
    <property type="project" value="UniProtKB-UniRule"/>
</dbReference>
<evidence type="ECO:0000256" key="5">
    <source>
        <dbReference type="ARBA" id="ARBA00022679"/>
    </source>
</evidence>
<dbReference type="GO" id="GO:0033786">
    <property type="term" value="F:heptose-1-phosphate adenylyltransferase activity"/>
    <property type="evidence" value="ECO:0007669"/>
    <property type="project" value="UniProtKB-UniRule"/>
</dbReference>
<dbReference type="CDD" id="cd01172">
    <property type="entry name" value="RfaE_like"/>
    <property type="match status" value="1"/>
</dbReference>
<evidence type="ECO:0000259" key="18">
    <source>
        <dbReference type="Pfam" id="PF01467"/>
    </source>
</evidence>
<dbReference type="Proteomes" id="UP000001231">
    <property type="component" value="Chromosome"/>
</dbReference>
<dbReference type="EC" id="2.7.1.167" evidence="16"/>
<dbReference type="NCBIfam" id="TIGR02198">
    <property type="entry name" value="rfaE_dom_I"/>
    <property type="match status" value="1"/>
</dbReference>
<keyword evidence="9 16" id="KW-0067">ATP-binding</keyword>
<dbReference type="eggNOG" id="COG0615">
    <property type="taxonomic scope" value="Bacteria"/>
</dbReference>
<dbReference type="FunFam" id="3.40.1190.20:FF:000002">
    <property type="entry name" value="Bifunctional protein HldE"/>
    <property type="match status" value="1"/>
</dbReference>
<dbReference type="SUPFAM" id="SSF53613">
    <property type="entry name" value="Ribokinase-like"/>
    <property type="match status" value="1"/>
</dbReference>
<evidence type="ECO:0000256" key="3">
    <source>
        <dbReference type="ARBA" id="ARBA00004713"/>
    </source>
</evidence>
<dbReference type="FunCoup" id="C7R8W1">
    <property type="interactions" value="275"/>
</dbReference>
<comment type="pathway">
    <text evidence="16">Nucleotide-sugar biosynthesis; ADP-L-glycero-beta-D-manno-heptose biosynthesis; ADP-L-glycero-beta-D-manno-heptose from D-glycero-beta-D-manno-heptose 7-phosphate: step 1/4.</text>
</comment>
<dbReference type="PANTHER" id="PTHR46969">
    <property type="entry name" value="BIFUNCTIONAL PROTEIN HLDE"/>
    <property type="match status" value="1"/>
</dbReference>
<dbReference type="InterPro" id="IPR011611">
    <property type="entry name" value="PfkB_dom"/>
</dbReference>
<accession>C7R8W1</accession>
<feature type="region of interest" description="Cytidylyltransferase" evidence="16">
    <location>
        <begin position="358"/>
        <end position="487"/>
    </location>
</feature>
<evidence type="ECO:0000256" key="10">
    <source>
        <dbReference type="ARBA" id="ARBA00023268"/>
    </source>
</evidence>
<dbReference type="UniPathway" id="UPA00958"/>
<evidence type="ECO:0000256" key="8">
    <source>
        <dbReference type="ARBA" id="ARBA00022777"/>
    </source>
</evidence>
<evidence type="ECO:0000256" key="4">
    <source>
        <dbReference type="ARBA" id="ARBA00011738"/>
    </source>
</evidence>
<dbReference type="InterPro" id="IPR004821">
    <property type="entry name" value="Cyt_trans-like"/>
</dbReference>
<evidence type="ECO:0000313" key="20">
    <source>
        <dbReference type="Proteomes" id="UP000001231"/>
    </source>
</evidence>
<evidence type="ECO:0000256" key="13">
    <source>
        <dbReference type="ARBA" id="ARBA00052873"/>
    </source>
</evidence>
<dbReference type="HAMAP" id="MF_01603">
    <property type="entry name" value="HldE"/>
    <property type="match status" value="1"/>
</dbReference>
<dbReference type="HOGENOM" id="CLU_021150_2_1_6"/>
<dbReference type="FunFam" id="3.40.50.620:FF:000028">
    <property type="entry name" value="Bifunctional protein HldE"/>
    <property type="match status" value="1"/>
</dbReference>
<dbReference type="InParanoid" id="C7R8W1"/>
<dbReference type="Gene3D" id="3.40.1190.20">
    <property type="match status" value="1"/>
</dbReference>
<evidence type="ECO:0000256" key="1">
    <source>
        <dbReference type="ARBA" id="ARBA00002319"/>
    </source>
</evidence>
<dbReference type="Pfam" id="PF00294">
    <property type="entry name" value="PfkB"/>
    <property type="match status" value="1"/>
</dbReference>
<dbReference type="KEGG" id="kko:Kkor_0554"/>
<evidence type="ECO:0000256" key="12">
    <source>
        <dbReference type="ARBA" id="ARBA00047428"/>
    </source>
</evidence>
<dbReference type="NCBIfam" id="NF008454">
    <property type="entry name" value="PRK11316.1"/>
    <property type="match status" value="1"/>
</dbReference>
<dbReference type="GO" id="GO:0097171">
    <property type="term" value="P:ADP-L-glycero-beta-D-manno-heptose biosynthetic process"/>
    <property type="evidence" value="ECO:0007669"/>
    <property type="project" value="UniProtKB-UniPathway"/>
</dbReference>
<dbReference type="GO" id="GO:0009244">
    <property type="term" value="P:lipopolysaccharide core region biosynthetic process"/>
    <property type="evidence" value="ECO:0007669"/>
    <property type="project" value="UniProtKB-UniPathway"/>
</dbReference>
<dbReference type="InterPro" id="IPR014729">
    <property type="entry name" value="Rossmann-like_a/b/a_fold"/>
</dbReference>
<comment type="catalytic activity">
    <reaction evidence="12 16">
        <text>D-glycero-beta-D-manno-heptose 1-phosphate + ATP + H(+) = ADP-D-glycero-beta-D-manno-heptose + diphosphate</text>
        <dbReference type="Rhea" id="RHEA:27465"/>
        <dbReference type="ChEBI" id="CHEBI:15378"/>
        <dbReference type="ChEBI" id="CHEBI:30616"/>
        <dbReference type="ChEBI" id="CHEBI:33019"/>
        <dbReference type="ChEBI" id="CHEBI:59967"/>
        <dbReference type="ChEBI" id="CHEBI:61593"/>
        <dbReference type="EC" id="2.7.7.70"/>
    </reaction>
</comment>
<keyword evidence="20" id="KW-1185">Reference proteome</keyword>
<feature type="active site" evidence="16">
    <location>
        <position position="278"/>
    </location>
</feature>
<feature type="binding site" evidence="16">
    <location>
        <begin position="209"/>
        <end position="212"/>
    </location>
    <ligand>
        <name>ATP</name>
        <dbReference type="ChEBI" id="CHEBI:30616"/>
    </ligand>
</feature>
<dbReference type="SUPFAM" id="SSF52374">
    <property type="entry name" value="Nucleotidylyl transferase"/>
    <property type="match status" value="1"/>
</dbReference>
<dbReference type="EMBL" id="CP001707">
    <property type="protein sequence ID" value="ACV25974.1"/>
    <property type="molecule type" value="Genomic_DNA"/>
</dbReference>
<dbReference type="GO" id="GO:0016773">
    <property type="term" value="F:phosphotransferase activity, alcohol group as acceptor"/>
    <property type="evidence" value="ECO:0007669"/>
    <property type="project" value="InterPro"/>
</dbReference>
<evidence type="ECO:0000256" key="15">
    <source>
        <dbReference type="ARBA" id="ARBA00061122"/>
    </source>
</evidence>
<dbReference type="InterPro" id="IPR011913">
    <property type="entry name" value="RfaE_dom_I"/>
</dbReference>
<evidence type="ECO:0000256" key="11">
    <source>
        <dbReference type="ARBA" id="ARBA00023277"/>
    </source>
</evidence>
<dbReference type="NCBIfam" id="TIGR00125">
    <property type="entry name" value="cyt_tran_rel"/>
    <property type="match status" value="1"/>
</dbReference>
<comment type="subunit">
    <text evidence="4 16">Homodimer.</text>
</comment>